<keyword evidence="6" id="KW-0040">ANK repeat</keyword>
<accession>A0A6S7IFX2</accession>
<keyword evidence="10" id="KW-0407">Ion channel</keyword>
<dbReference type="Proteomes" id="UP001152795">
    <property type="component" value="Unassembled WGS sequence"/>
</dbReference>
<evidence type="ECO:0000256" key="6">
    <source>
        <dbReference type="ARBA" id="ARBA00023043"/>
    </source>
</evidence>
<keyword evidence="2" id="KW-0813">Transport</keyword>
<evidence type="ECO:0000256" key="2">
    <source>
        <dbReference type="ARBA" id="ARBA00022448"/>
    </source>
</evidence>
<gene>
    <name evidence="12" type="ORF">PACLA_8A003357</name>
</gene>
<keyword evidence="13" id="KW-1185">Reference proteome</keyword>
<proteinExistence type="predicted"/>
<evidence type="ECO:0000256" key="7">
    <source>
        <dbReference type="ARBA" id="ARBA00023065"/>
    </source>
</evidence>
<dbReference type="OrthoDB" id="5402602at2759"/>
<evidence type="ECO:0000256" key="5">
    <source>
        <dbReference type="ARBA" id="ARBA00022989"/>
    </source>
</evidence>
<protein>
    <submittedName>
        <fullName evidence="12">Transient receptor potential cation channel subfamily A member 1</fullName>
    </submittedName>
</protein>
<evidence type="ECO:0000256" key="1">
    <source>
        <dbReference type="ARBA" id="ARBA00004141"/>
    </source>
</evidence>
<keyword evidence="4" id="KW-0677">Repeat</keyword>
<evidence type="ECO:0000256" key="3">
    <source>
        <dbReference type="ARBA" id="ARBA00022692"/>
    </source>
</evidence>
<evidence type="ECO:0000313" key="12">
    <source>
        <dbReference type="EMBL" id="CAB4004872.1"/>
    </source>
</evidence>
<keyword evidence="9" id="KW-0325">Glycoprotein</keyword>
<dbReference type="AlphaFoldDB" id="A0A6S7IFX2"/>
<dbReference type="InterPro" id="IPR052076">
    <property type="entry name" value="TRP_cation_channel"/>
</dbReference>
<keyword evidence="7" id="KW-0406">Ion transport</keyword>
<sequence>MQGFRYFTKLAHYLEVSMRITVVVFLLSEKESVYIGAGSFAVLYSWITLIQYLKLVPIMGIYIIVVQTIFWTLMKILLVVCIYLLSFSSTFYVLLSEHRSFRNMYISVVSTFVTMTSGMSNYQKHFVQCTWIEEVYEIKLVILVLFILVMMIVVNNALIGLAVGDTDEVMKSAKFDRFKRRAEFVIHLEKSANNISCLMRVKEDKFHIDFPQRKKSLHKKCLDLLYFGRQMYKGDGGSEKNEFEQEVEITLEENITKAVEIKLENLRSCLQHDLKGIQDQNEVNLNGLERKMDMILEKLK</sequence>
<evidence type="ECO:0000256" key="4">
    <source>
        <dbReference type="ARBA" id="ARBA00022737"/>
    </source>
</evidence>
<organism evidence="12 13">
    <name type="scientific">Paramuricea clavata</name>
    <name type="common">Red gorgonian</name>
    <name type="synonym">Violescent sea-whip</name>
    <dbReference type="NCBI Taxonomy" id="317549"/>
    <lineage>
        <taxon>Eukaryota</taxon>
        <taxon>Metazoa</taxon>
        <taxon>Cnidaria</taxon>
        <taxon>Anthozoa</taxon>
        <taxon>Octocorallia</taxon>
        <taxon>Malacalcyonacea</taxon>
        <taxon>Plexauridae</taxon>
        <taxon>Paramuricea</taxon>
    </lineage>
</organism>
<dbReference type="GO" id="GO:0005216">
    <property type="term" value="F:monoatomic ion channel activity"/>
    <property type="evidence" value="ECO:0007669"/>
    <property type="project" value="InterPro"/>
</dbReference>
<comment type="subcellular location">
    <subcellularLocation>
        <location evidence="1">Membrane</location>
        <topology evidence="1">Multi-pass membrane protein</topology>
    </subcellularLocation>
</comment>
<keyword evidence="3" id="KW-0812">Transmembrane</keyword>
<dbReference type="EMBL" id="CACRXK020005030">
    <property type="protein sequence ID" value="CAB4004872.1"/>
    <property type="molecule type" value="Genomic_DNA"/>
</dbReference>
<keyword evidence="8" id="KW-0472">Membrane</keyword>
<evidence type="ECO:0000256" key="9">
    <source>
        <dbReference type="ARBA" id="ARBA00023180"/>
    </source>
</evidence>
<comment type="caution">
    <text evidence="12">The sequence shown here is derived from an EMBL/GenBank/DDBJ whole genome shotgun (WGS) entry which is preliminary data.</text>
</comment>
<evidence type="ECO:0000259" key="11">
    <source>
        <dbReference type="Pfam" id="PF00520"/>
    </source>
</evidence>
<evidence type="ECO:0000256" key="8">
    <source>
        <dbReference type="ARBA" id="ARBA00023136"/>
    </source>
</evidence>
<reference evidence="12" key="1">
    <citation type="submission" date="2020-04" db="EMBL/GenBank/DDBJ databases">
        <authorList>
            <person name="Alioto T."/>
            <person name="Alioto T."/>
            <person name="Gomez Garrido J."/>
        </authorList>
    </citation>
    <scope>NUCLEOTIDE SEQUENCE</scope>
    <source>
        <strain evidence="12">A484AB</strain>
    </source>
</reference>
<dbReference type="GO" id="GO:1902495">
    <property type="term" value="C:transmembrane transporter complex"/>
    <property type="evidence" value="ECO:0007669"/>
    <property type="project" value="TreeGrafter"/>
</dbReference>
<dbReference type="Pfam" id="PF00520">
    <property type="entry name" value="Ion_trans"/>
    <property type="match status" value="1"/>
</dbReference>
<keyword evidence="12" id="KW-0675">Receptor</keyword>
<dbReference type="InterPro" id="IPR005821">
    <property type="entry name" value="Ion_trans_dom"/>
</dbReference>
<evidence type="ECO:0000256" key="10">
    <source>
        <dbReference type="ARBA" id="ARBA00023303"/>
    </source>
</evidence>
<feature type="domain" description="Ion transport" evidence="11">
    <location>
        <begin position="3"/>
        <end position="170"/>
    </location>
</feature>
<dbReference type="PANTHER" id="PTHR47143">
    <property type="entry name" value="TRANSIENT RECEPTOR POTENTIAL CATION CHANNEL PROTEIN PAINLESS"/>
    <property type="match status" value="1"/>
</dbReference>
<name>A0A6S7IFX2_PARCT</name>
<evidence type="ECO:0000313" key="13">
    <source>
        <dbReference type="Proteomes" id="UP001152795"/>
    </source>
</evidence>
<dbReference type="PANTHER" id="PTHR47143:SF1">
    <property type="entry name" value="ION_TRANS DOMAIN-CONTAINING PROTEIN"/>
    <property type="match status" value="1"/>
</dbReference>
<keyword evidence="5" id="KW-1133">Transmembrane helix</keyword>